<comment type="caution">
    <text evidence="2">The sequence shown here is derived from an EMBL/GenBank/DDBJ whole genome shotgun (WGS) entry which is preliminary data.</text>
</comment>
<feature type="region of interest" description="Disordered" evidence="1">
    <location>
        <begin position="1"/>
        <end position="281"/>
    </location>
</feature>
<feature type="compositionally biased region" description="Basic and acidic residues" evidence="1">
    <location>
        <begin position="297"/>
        <end position="341"/>
    </location>
</feature>
<feature type="region of interest" description="Disordered" evidence="1">
    <location>
        <begin position="295"/>
        <end position="362"/>
    </location>
</feature>
<accession>A0A645A8Z1</accession>
<name>A0A645A8Z1_9ZZZZ</name>
<feature type="compositionally biased region" description="Basic and acidic residues" evidence="1">
    <location>
        <begin position="155"/>
        <end position="181"/>
    </location>
</feature>
<protein>
    <submittedName>
        <fullName evidence="2">Uncharacterized protein</fullName>
    </submittedName>
</protein>
<feature type="compositionally biased region" description="Basic and acidic residues" evidence="1">
    <location>
        <begin position="1"/>
        <end position="63"/>
    </location>
</feature>
<dbReference type="AlphaFoldDB" id="A0A645A8Z1"/>
<evidence type="ECO:0000256" key="1">
    <source>
        <dbReference type="SAM" id="MobiDB-lite"/>
    </source>
</evidence>
<gene>
    <name evidence="2" type="ORF">SDC9_96332</name>
</gene>
<reference evidence="2" key="1">
    <citation type="submission" date="2019-08" db="EMBL/GenBank/DDBJ databases">
        <authorList>
            <person name="Kucharzyk K."/>
            <person name="Murdoch R.W."/>
            <person name="Higgins S."/>
            <person name="Loffler F."/>
        </authorList>
    </citation>
    <scope>NUCLEOTIDE SEQUENCE</scope>
</reference>
<feature type="compositionally biased region" description="Basic and acidic residues" evidence="1">
    <location>
        <begin position="209"/>
        <end position="219"/>
    </location>
</feature>
<dbReference type="EMBL" id="VSSQ01012595">
    <property type="protein sequence ID" value="MPM49602.1"/>
    <property type="molecule type" value="Genomic_DNA"/>
</dbReference>
<evidence type="ECO:0000313" key="2">
    <source>
        <dbReference type="EMBL" id="MPM49602.1"/>
    </source>
</evidence>
<feature type="compositionally biased region" description="Gly residues" evidence="1">
    <location>
        <begin position="93"/>
        <end position="105"/>
    </location>
</feature>
<organism evidence="2">
    <name type="scientific">bioreactor metagenome</name>
    <dbReference type="NCBI Taxonomy" id="1076179"/>
    <lineage>
        <taxon>unclassified sequences</taxon>
        <taxon>metagenomes</taxon>
        <taxon>ecological metagenomes</taxon>
    </lineage>
</organism>
<sequence>MVEHVEDRAGDAGGGHREDPHHHEAEVAHRGERHEPHQVALSDRGECAVDDRDQRQHQDERGRPHAGLREQAQAEPQHAEGADLVQHRHHQGGAAGVRGLGGVGQPGVHRHHRRLDGERDEETGEQPLADRRVEQSGSRGRLQRLQRVRGLAEAGGDRVDPDHRDQHHQAAGEREEQELHRSRVALVPAESADQEVHRDQGGLEEEVEEQHVGGHEHVQRQALQQERQAEERLRGPPALVGVRVVPDGDQHDGHQDRGQQDHQQAHAVDAQRVRGADGRDPGLLLDVLHAVAGLEADGDHDRDDQRHEGEGEADRTGQRALDEDQRERADQGQHRENGEPGKRRHVVSPPVRPAGPGSARRR</sequence>
<feature type="compositionally biased region" description="Basic and acidic residues" evidence="1">
    <location>
        <begin position="246"/>
        <end position="280"/>
    </location>
</feature>
<proteinExistence type="predicted"/>